<dbReference type="AlphaFoldDB" id="A0AAV7P588"/>
<dbReference type="EMBL" id="JANPWB010000011">
    <property type="protein sequence ID" value="KAJ1121758.1"/>
    <property type="molecule type" value="Genomic_DNA"/>
</dbReference>
<sequence>MDVPIQGPTAAEPRAEIQGCHIALEGKMDTVAMEINHLGLDLQKVADRTTAVDNNVDYLKKYVQSLRAEVEGLKCSTTHTEERLEDAAGRLQRLVGFPEGRPLGLSFVWERLLLAHIYHQHYC</sequence>
<reference evidence="1" key="1">
    <citation type="journal article" date="2022" name="bioRxiv">
        <title>Sequencing and chromosome-scale assembly of the giantPleurodeles waltlgenome.</title>
        <authorList>
            <person name="Brown T."/>
            <person name="Elewa A."/>
            <person name="Iarovenko S."/>
            <person name="Subramanian E."/>
            <person name="Araus A.J."/>
            <person name="Petzold A."/>
            <person name="Susuki M."/>
            <person name="Suzuki K.-i.T."/>
            <person name="Hayashi T."/>
            <person name="Toyoda A."/>
            <person name="Oliveira C."/>
            <person name="Osipova E."/>
            <person name="Leigh N.D."/>
            <person name="Simon A."/>
            <person name="Yun M.H."/>
        </authorList>
    </citation>
    <scope>NUCLEOTIDE SEQUENCE</scope>
    <source>
        <strain evidence="1">20211129_DDA</strain>
        <tissue evidence="1">Liver</tissue>
    </source>
</reference>
<name>A0AAV7P588_PLEWA</name>
<proteinExistence type="predicted"/>
<evidence type="ECO:0000313" key="1">
    <source>
        <dbReference type="EMBL" id="KAJ1121758.1"/>
    </source>
</evidence>
<organism evidence="1 2">
    <name type="scientific">Pleurodeles waltl</name>
    <name type="common">Iberian ribbed newt</name>
    <dbReference type="NCBI Taxonomy" id="8319"/>
    <lineage>
        <taxon>Eukaryota</taxon>
        <taxon>Metazoa</taxon>
        <taxon>Chordata</taxon>
        <taxon>Craniata</taxon>
        <taxon>Vertebrata</taxon>
        <taxon>Euteleostomi</taxon>
        <taxon>Amphibia</taxon>
        <taxon>Batrachia</taxon>
        <taxon>Caudata</taxon>
        <taxon>Salamandroidea</taxon>
        <taxon>Salamandridae</taxon>
        <taxon>Pleurodelinae</taxon>
        <taxon>Pleurodeles</taxon>
    </lineage>
</organism>
<dbReference type="Gene3D" id="1.20.5.340">
    <property type="match status" value="1"/>
</dbReference>
<gene>
    <name evidence="1" type="ORF">NDU88_000277</name>
</gene>
<comment type="caution">
    <text evidence="1">The sequence shown here is derived from an EMBL/GenBank/DDBJ whole genome shotgun (WGS) entry which is preliminary data.</text>
</comment>
<keyword evidence="2" id="KW-1185">Reference proteome</keyword>
<accession>A0AAV7P588</accession>
<dbReference type="Proteomes" id="UP001066276">
    <property type="component" value="Chromosome 7"/>
</dbReference>
<protein>
    <submittedName>
        <fullName evidence="1">Uncharacterized protein</fullName>
    </submittedName>
</protein>
<evidence type="ECO:0000313" key="2">
    <source>
        <dbReference type="Proteomes" id="UP001066276"/>
    </source>
</evidence>